<protein>
    <submittedName>
        <fullName evidence="1">Uncharacterized protein</fullName>
    </submittedName>
</protein>
<organism evidence="1 2">
    <name type="scientific">Bacteroides caecimuris</name>
    <dbReference type="NCBI Taxonomy" id="1796613"/>
    <lineage>
        <taxon>Bacteria</taxon>
        <taxon>Pseudomonadati</taxon>
        <taxon>Bacteroidota</taxon>
        <taxon>Bacteroidia</taxon>
        <taxon>Bacteroidales</taxon>
        <taxon>Bacteroidaceae</taxon>
        <taxon>Bacteroides</taxon>
    </lineage>
</organism>
<accession>A0A4S2D2U7</accession>
<reference evidence="1 2" key="1">
    <citation type="submission" date="2019-04" db="EMBL/GenBank/DDBJ databases">
        <title>Microbes associate with the intestines of laboratory mice.</title>
        <authorList>
            <person name="Navarre W."/>
            <person name="Wong E."/>
            <person name="Huang K."/>
            <person name="Tropini C."/>
            <person name="Ng K."/>
            <person name="Yu B."/>
        </authorList>
    </citation>
    <scope>NUCLEOTIDE SEQUENCE [LARGE SCALE GENOMIC DNA]</scope>
    <source>
        <strain evidence="1 2">NM63_1-25</strain>
    </source>
</reference>
<evidence type="ECO:0000313" key="2">
    <source>
        <dbReference type="Proteomes" id="UP000309566"/>
    </source>
</evidence>
<proteinExistence type="predicted"/>
<name>A0A4S2D2U7_9BACE</name>
<comment type="caution">
    <text evidence="1">The sequence shown here is derived from an EMBL/GenBank/DDBJ whole genome shotgun (WGS) entry which is preliminary data.</text>
</comment>
<sequence length="150" mass="17071">MTKLFDLLNNDSIKSITQKSIEIGNVYRIQMDKSNGITPKPGDTSRNKFFVVLGFDEEGNIYGGVIINSNINQRVPDSVKDWQMPIKQSKYKFLDYDSFVDCSKLKCTSIDKFGKWQFIGIILQEDIELIIGTIKESPNETPEHLALFGL</sequence>
<gene>
    <name evidence="1" type="ORF">E5353_09240</name>
</gene>
<dbReference type="EMBL" id="SRYX01000029">
    <property type="protein sequence ID" value="TGY35496.1"/>
    <property type="molecule type" value="Genomic_DNA"/>
</dbReference>
<dbReference type="RefSeq" id="WP_135999609.1">
    <property type="nucleotide sequence ID" value="NZ_SRYX01000029.1"/>
</dbReference>
<dbReference type="AlphaFoldDB" id="A0A4S2D2U7"/>
<evidence type="ECO:0000313" key="1">
    <source>
        <dbReference type="EMBL" id="TGY35496.1"/>
    </source>
</evidence>
<dbReference type="Proteomes" id="UP000309566">
    <property type="component" value="Unassembled WGS sequence"/>
</dbReference>